<dbReference type="EMBL" id="CM031837">
    <property type="protein sequence ID" value="KAG6680066.1"/>
    <property type="molecule type" value="Genomic_DNA"/>
</dbReference>
<dbReference type="PANTHER" id="PTHR46913:SF1">
    <property type="entry name" value="RING-H2 FINGER PROTEIN ATL16"/>
    <property type="match status" value="1"/>
</dbReference>
<keyword evidence="12 14" id="KW-0472">Membrane</keyword>
<organism evidence="16 17">
    <name type="scientific">Carya illinoinensis</name>
    <name type="common">Pecan</name>
    <dbReference type="NCBI Taxonomy" id="32201"/>
    <lineage>
        <taxon>Eukaryota</taxon>
        <taxon>Viridiplantae</taxon>
        <taxon>Streptophyta</taxon>
        <taxon>Embryophyta</taxon>
        <taxon>Tracheophyta</taxon>
        <taxon>Spermatophyta</taxon>
        <taxon>Magnoliopsida</taxon>
        <taxon>eudicotyledons</taxon>
        <taxon>Gunneridae</taxon>
        <taxon>Pentapetalae</taxon>
        <taxon>rosids</taxon>
        <taxon>fabids</taxon>
        <taxon>Fagales</taxon>
        <taxon>Juglandaceae</taxon>
        <taxon>Carya</taxon>
    </lineage>
</organism>
<evidence type="ECO:0000256" key="14">
    <source>
        <dbReference type="SAM" id="Phobius"/>
    </source>
</evidence>
<keyword evidence="8 13" id="KW-0863">Zinc-finger</keyword>
<evidence type="ECO:0000256" key="10">
    <source>
        <dbReference type="ARBA" id="ARBA00022833"/>
    </source>
</evidence>
<dbReference type="GO" id="GO:0061630">
    <property type="term" value="F:ubiquitin protein ligase activity"/>
    <property type="evidence" value="ECO:0007669"/>
    <property type="project" value="UniProtKB-EC"/>
</dbReference>
<accession>A0A922DA73</accession>
<keyword evidence="11 14" id="KW-1133">Transmembrane helix</keyword>
<name>A0A922DA73_CARIL</name>
<keyword evidence="5" id="KW-0808">Transferase</keyword>
<dbReference type="AlphaFoldDB" id="A0A922DA73"/>
<dbReference type="Proteomes" id="UP000811246">
    <property type="component" value="Chromosome 13"/>
</dbReference>
<evidence type="ECO:0000256" key="7">
    <source>
        <dbReference type="ARBA" id="ARBA00022723"/>
    </source>
</evidence>
<keyword evidence="7" id="KW-0479">Metal-binding</keyword>
<dbReference type="PROSITE" id="PS50089">
    <property type="entry name" value="ZF_RING_2"/>
    <property type="match status" value="1"/>
</dbReference>
<evidence type="ECO:0000256" key="8">
    <source>
        <dbReference type="ARBA" id="ARBA00022771"/>
    </source>
</evidence>
<evidence type="ECO:0000256" key="13">
    <source>
        <dbReference type="PROSITE-ProRule" id="PRU00175"/>
    </source>
</evidence>
<feature type="transmembrane region" description="Helical" evidence="14">
    <location>
        <begin position="12"/>
        <end position="35"/>
    </location>
</feature>
<reference evidence="16" key="1">
    <citation type="submission" date="2021-01" db="EMBL/GenBank/DDBJ databases">
        <authorList>
            <person name="Lovell J.T."/>
            <person name="Bentley N."/>
            <person name="Bhattarai G."/>
            <person name="Jenkins J.W."/>
            <person name="Sreedasyam A."/>
            <person name="Alarcon Y."/>
            <person name="Bock C."/>
            <person name="Boston L."/>
            <person name="Carlson J."/>
            <person name="Cervantes K."/>
            <person name="Clermont K."/>
            <person name="Krom N."/>
            <person name="Kubenka K."/>
            <person name="Mamidi S."/>
            <person name="Mattison C."/>
            <person name="Monteros M."/>
            <person name="Pisani C."/>
            <person name="Plott C."/>
            <person name="Rajasekar S."/>
            <person name="Rhein H.S."/>
            <person name="Rohla C."/>
            <person name="Song M."/>
            <person name="Hilaire R.S."/>
            <person name="Shu S."/>
            <person name="Wells L."/>
            <person name="Wang X."/>
            <person name="Webber J."/>
            <person name="Heerema R.J."/>
            <person name="Klein P."/>
            <person name="Conner P."/>
            <person name="Grauke L."/>
            <person name="Grimwood J."/>
            <person name="Schmutz J."/>
            <person name="Randall J.J."/>
        </authorList>
    </citation>
    <scope>NUCLEOTIDE SEQUENCE</scope>
    <source>
        <tissue evidence="16">Leaf</tissue>
    </source>
</reference>
<proteinExistence type="predicted"/>
<evidence type="ECO:0000256" key="5">
    <source>
        <dbReference type="ARBA" id="ARBA00022679"/>
    </source>
</evidence>
<comment type="subcellular location">
    <subcellularLocation>
        <location evidence="2">Membrane</location>
        <topology evidence="2">Single-pass membrane protein</topology>
    </subcellularLocation>
</comment>
<evidence type="ECO:0000259" key="15">
    <source>
        <dbReference type="PROSITE" id="PS50089"/>
    </source>
</evidence>
<evidence type="ECO:0000256" key="9">
    <source>
        <dbReference type="ARBA" id="ARBA00022786"/>
    </source>
</evidence>
<dbReference type="GO" id="GO:0016020">
    <property type="term" value="C:membrane"/>
    <property type="evidence" value="ECO:0007669"/>
    <property type="project" value="UniProtKB-SubCell"/>
</dbReference>
<evidence type="ECO:0000313" key="17">
    <source>
        <dbReference type="Proteomes" id="UP000811246"/>
    </source>
</evidence>
<dbReference type="GO" id="GO:0008270">
    <property type="term" value="F:zinc ion binding"/>
    <property type="evidence" value="ECO:0007669"/>
    <property type="project" value="UniProtKB-KW"/>
</dbReference>
<comment type="pathway">
    <text evidence="3">Protein modification; protein ubiquitination.</text>
</comment>
<dbReference type="Pfam" id="PF13639">
    <property type="entry name" value="zf-RING_2"/>
    <property type="match status" value="1"/>
</dbReference>
<evidence type="ECO:0000313" key="16">
    <source>
        <dbReference type="EMBL" id="KAG6680066.1"/>
    </source>
</evidence>
<keyword evidence="9" id="KW-0833">Ubl conjugation pathway</keyword>
<protein>
    <recommendedName>
        <fullName evidence="4">RING-type E3 ubiquitin transferase</fullName>
        <ecNumber evidence="4">2.3.2.27</ecNumber>
    </recommendedName>
</protein>
<dbReference type="GO" id="GO:0016567">
    <property type="term" value="P:protein ubiquitination"/>
    <property type="evidence" value="ECO:0007669"/>
    <property type="project" value="InterPro"/>
</dbReference>
<evidence type="ECO:0000256" key="1">
    <source>
        <dbReference type="ARBA" id="ARBA00000900"/>
    </source>
</evidence>
<keyword evidence="6 14" id="KW-0812">Transmembrane</keyword>
<keyword evidence="10" id="KW-0862">Zinc</keyword>
<gene>
    <name evidence="16" type="ORF">I3842_13G021300</name>
</gene>
<dbReference type="SMART" id="SM00184">
    <property type="entry name" value="RING"/>
    <property type="match status" value="1"/>
</dbReference>
<evidence type="ECO:0000256" key="6">
    <source>
        <dbReference type="ARBA" id="ARBA00022692"/>
    </source>
</evidence>
<dbReference type="EC" id="2.3.2.27" evidence="4"/>
<feature type="domain" description="RING-type" evidence="15">
    <location>
        <begin position="61"/>
        <end position="103"/>
    </location>
</feature>
<comment type="caution">
    <text evidence="16">The sequence shown here is derived from an EMBL/GenBank/DDBJ whole genome shotgun (WGS) entry which is preliminary data.</text>
</comment>
<dbReference type="PANTHER" id="PTHR46913">
    <property type="entry name" value="RING-H2 FINGER PROTEIN ATL16"/>
    <property type="match status" value="1"/>
</dbReference>
<evidence type="ECO:0000256" key="12">
    <source>
        <dbReference type="ARBA" id="ARBA00023136"/>
    </source>
</evidence>
<dbReference type="InterPro" id="IPR001841">
    <property type="entry name" value="Znf_RING"/>
</dbReference>
<evidence type="ECO:0000256" key="11">
    <source>
        <dbReference type="ARBA" id="ARBA00022989"/>
    </source>
</evidence>
<dbReference type="InterPro" id="IPR044600">
    <property type="entry name" value="ATL1/ATL16-like"/>
</dbReference>
<evidence type="ECO:0000256" key="4">
    <source>
        <dbReference type="ARBA" id="ARBA00012483"/>
    </source>
</evidence>
<evidence type="ECO:0000256" key="2">
    <source>
        <dbReference type="ARBA" id="ARBA00004167"/>
    </source>
</evidence>
<evidence type="ECO:0000256" key="3">
    <source>
        <dbReference type="ARBA" id="ARBA00004906"/>
    </source>
</evidence>
<comment type="catalytic activity">
    <reaction evidence="1">
        <text>S-ubiquitinyl-[E2 ubiquitin-conjugating enzyme]-L-cysteine + [acceptor protein]-L-lysine = [E2 ubiquitin-conjugating enzyme]-L-cysteine + N(6)-ubiquitinyl-[acceptor protein]-L-lysine.</text>
        <dbReference type="EC" id="2.3.2.27"/>
    </reaction>
</comment>
<sequence length="134" mass="15555">MEFMVKTANSMVTCITCCRNSIAIVLILCTILIIFCHNHHLISTFTFHHNPIPSNKDFLYCVVCLNEVMDGERFRKLPKCNHCFHVNCIDVWFQSHSTCPLCRNQICSVNPHQQIKHGFLHQFLSILNFFLGKT</sequence>